<feature type="region of interest" description="Disordered" evidence="1">
    <location>
        <begin position="321"/>
        <end position="366"/>
    </location>
</feature>
<evidence type="ECO:0000313" key="2">
    <source>
        <dbReference type="EMBL" id="MCS0637088.1"/>
    </source>
</evidence>
<sequence length="366" mass="38131">MGTGTGTRTGRGSRAGTGADPGAGTGGAPAGRTTPPAPHSRSATEKAPPPAGNARPADGGGPHPAVGKGSHPAGGKGSHPADGDGSRPAPGRPGGRWGQAPRLSPAEAFDSLYGFAAPGLAQQAYLLTGRLALSSESVEYAFHRAWEQWPKVAVDRDPVGWVRAAVHDHALSPWHRLRRAHRHCDLPVEEKAADVLRAALLELPPAHRRALLLYDGLRLRLPDTAAETEASTPATGHRVLNARAAVAKRVPELTDADLLCHRLEILLTSGPTLSLAPPAVVRGGSEQRVRRWTRAAIGLTTVIVGATALTLVTAPDHYRPPLAPGEPVSGAPVLSGPQKLTPRDEALRKRLAGEPAGPSRLIPDTR</sequence>
<accession>A0ABT2CI50</accession>
<feature type="compositionally biased region" description="Basic and acidic residues" evidence="1">
    <location>
        <begin position="341"/>
        <end position="352"/>
    </location>
</feature>
<name>A0ABT2CI50_9ACTN</name>
<gene>
    <name evidence="2" type="ORF">NX801_15755</name>
</gene>
<evidence type="ECO:0000256" key="1">
    <source>
        <dbReference type="SAM" id="MobiDB-lite"/>
    </source>
</evidence>
<comment type="caution">
    <text evidence="2">The sequence shown here is derived from an EMBL/GenBank/DDBJ whole genome shotgun (WGS) entry which is preliminary data.</text>
</comment>
<protein>
    <submittedName>
        <fullName evidence="2">Sigma-70 family RNA polymerase sigma factor</fullName>
    </submittedName>
</protein>
<dbReference type="EMBL" id="JANUGQ010000012">
    <property type="protein sequence ID" value="MCS0637088.1"/>
    <property type="molecule type" value="Genomic_DNA"/>
</dbReference>
<dbReference type="Proteomes" id="UP001431313">
    <property type="component" value="Unassembled WGS sequence"/>
</dbReference>
<feature type="region of interest" description="Disordered" evidence="1">
    <location>
        <begin position="1"/>
        <end position="102"/>
    </location>
</feature>
<dbReference type="InterPro" id="IPR013325">
    <property type="entry name" value="RNA_pol_sigma_r2"/>
</dbReference>
<dbReference type="SUPFAM" id="SSF88946">
    <property type="entry name" value="Sigma2 domain of RNA polymerase sigma factors"/>
    <property type="match status" value="1"/>
</dbReference>
<dbReference type="RefSeq" id="WP_258788468.1">
    <property type="nucleotide sequence ID" value="NZ_JANUGQ010000012.1"/>
</dbReference>
<evidence type="ECO:0000313" key="3">
    <source>
        <dbReference type="Proteomes" id="UP001431313"/>
    </source>
</evidence>
<reference evidence="2" key="1">
    <citation type="submission" date="2022-08" db="EMBL/GenBank/DDBJ databases">
        <authorList>
            <person name="Somphong A."/>
            <person name="Phongsopitanun W."/>
        </authorList>
    </citation>
    <scope>NUCLEOTIDE SEQUENCE</scope>
    <source>
        <strain evidence="2">LP05-1</strain>
    </source>
</reference>
<keyword evidence="3" id="KW-1185">Reference proteome</keyword>
<feature type="compositionally biased region" description="Gly residues" evidence="1">
    <location>
        <begin position="1"/>
        <end position="29"/>
    </location>
</feature>
<organism evidence="2 3">
    <name type="scientific">Streptomyces pyxinae</name>
    <dbReference type="NCBI Taxonomy" id="2970734"/>
    <lineage>
        <taxon>Bacteria</taxon>
        <taxon>Bacillati</taxon>
        <taxon>Actinomycetota</taxon>
        <taxon>Actinomycetes</taxon>
        <taxon>Kitasatosporales</taxon>
        <taxon>Streptomycetaceae</taxon>
        <taxon>Streptomyces</taxon>
    </lineage>
</organism>
<proteinExistence type="predicted"/>